<dbReference type="GeneTree" id="ENSGT00390000017267"/>
<accession>H2YXW9</accession>
<evidence type="ECO:0000256" key="3">
    <source>
        <dbReference type="ARBA" id="ARBA00022517"/>
    </source>
</evidence>
<evidence type="ECO:0000256" key="1">
    <source>
        <dbReference type="ARBA" id="ARBA00008838"/>
    </source>
</evidence>
<dbReference type="PANTHER" id="PTHR14211:SF7">
    <property type="entry name" value="RIBOSOME BIOGENESIS PROTEIN NOP53"/>
    <property type="match status" value="1"/>
</dbReference>
<keyword evidence="8" id="KW-1185">Reference proteome</keyword>
<reference evidence="7" key="2">
    <citation type="submission" date="2025-08" db="UniProtKB">
        <authorList>
            <consortium name="Ensembl"/>
        </authorList>
    </citation>
    <scope>IDENTIFICATION</scope>
</reference>
<dbReference type="Proteomes" id="UP000007875">
    <property type="component" value="Unassembled WGS sequence"/>
</dbReference>
<dbReference type="GO" id="GO:0005654">
    <property type="term" value="C:nucleoplasm"/>
    <property type="evidence" value="ECO:0007669"/>
    <property type="project" value="UniProtKB-SubCell"/>
</dbReference>
<dbReference type="STRING" id="51511.ENSCSAVP00000010180"/>
<dbReference type="GO" id="GO:0008097">
    <property type="term" value="F:5S rRNA binding"/>
    <property type="evidence" value="ECO:0007669"/>
    <property type="project" value="TreeGrafter"/>
</dbReference>
<sequence>KAKRWNKNKKKNWRKKIDITDIEQGLEKKRLELRTGGLVKDKSDHELYFVEKKPVKRDDSTVHGRTKYKYRRLKVDQLLVPQPEDVKPANNRNAAKIRRRSARQDLIAKLHRKKAKLPGVCKRVECSLDIWNQDSKEIVGNVFQKNEIMEHTENVTGAAQVKRPTHLNKKLGLANEVNAVEPAHPGASYNPSLEHHQDLLLQEHNRESAKISVAEKIERAVATDMTQIATEESKEKELMEGLFDEGEGGMDEDKEEVVLANPPVNTDDRKTMQVRKREAREKEELKKKKSEWANKLKEHEIFRAKTFLSEIKEKEKNIELKKERRKLKKKMPVLSGIKYVEPDQDVQLSSELKGSLRQLKPEGNLIFDRYKSLQKRCIIEAREKFKPPRRKYKVKFQEKRSFREIEL</sequence>
<name>H2YXW9_CIOSA</name>
<feature type="coiled-coil region" evidence="6">
    <location>
        <begin position="275"/>
        <end position="331"/>
    </location>
</feature>
<dbReference type="OMA" id="TEKWTHK"/>
<evidence type="ECO:0000256" key="6">
    <source>
        <dbReference type="SAM" id="Coils"/>
    </source>
</evidence>
<dbReference type="AlphaFoldDB" id="H2YXW9"/>
<protein>
    <recommendedName>
        <fullName evidence="2 5">Ribosome biogenesis protein NOP53</fullName>
    </recommendedName>
</protein>
<dbReference type="PIRSF" id="PIRSF017302">
    <property type="entry name" value="Gltscr2"/>
    <property type="match status" value="1"/>
</dbReference>
<dbReference type="Ensembl" id="ENSCSAVT00000010304.1">
    <property type="protein sequence ID" value="ENSCSAVP00000010180.1"/>
    <property type="gene ID" value="ENSCSAVG00000006009.1"/>
</dbReference>
<comment type="subcellular location">
    <subcellularLocation>
        <location evidence="5">Nucleus</location>
        <location evidence="5">Nucleolus</location>
    </subcellularLocation>
    <subcellularLocation>
        <location evidence="5">Nucleus</location>
        <location evidence="5">Nucleoplasm</location>
    </subcellularLocation>
</comment>
<dbReference type="eggNOG" id="KOG2823">
    <property type="taxonomic scope" value="Eukaryota"/>
</dbReference>
<keyword evidence="3 5" id="KW-0690">Ribosome biogenesis</keyword>
<dbReference type="GO" id="GO:0000027">
    <property type="term" value="P:ribosomal large subunit assembly"/>
    <property type="evidence" value="ECO:0007669"/>
    <property type="project" value="UniProtKB-UniRule"/>
</dbReference>
<dbReference type="GO" id="GO:0006364">
    <property type="term" value="P:rRNA processing"/>
    <property type="evidence" value="ECO:0007669"/>
    <property type="project" value="TreeGrafter"/>
</dbReference>
<evidence type="ECO:0000313" key="7">
    <source>
        <dbReference type="Ensembl" id="ENSCSAVP00000010180.1"/>
    </source>
</evidence>
<reference evidence="7" key="3">
    <citation type="submission" date="2025-09" db="UniProtKB">
        <authorList>
            <consortium name="Ensembl"/>
        </authorList>
    </citation>
    <scope>IDENTIFICATION</scope>
</reference>
<dbReference type="HOGENOM" id="CLU_035888_0_1_1"/>
<proteinExistence type="inferred from homology"/>
<reference evidence="8" key="1">
    <citation type="submission" date="2003-08" db="EMBL/GenBank/DDBJ databases">
        <authorList>
            <person name="Birren B."/>
            <person name="Nusbaum C."/>
            <person name="Abebe A."/>
            <person name="Abouelleil A."/>
            <person name="Adekoya E."/>
            <person name="Ait-zahra M."/>
            <person name="Allen N."/>
            <person name="Allen T."/>
            <person name="An P."/>
            <person name="Anderson M."/>
            <person name="Anderson S."/>
            <person name="Arachchi H."/>
            <person name="Armbruster J."/>
            <person name="Bachantsang P."/>
            <person name="Baldwin J."/>
            <person name="Barry A."/>
            <person name="Bayul T."/>
            <person name="Blitshsteyn B."/>
            <person name="Bloom T."/>
            <person name="Blye J."/>
            <person name="Boguslavskiy L."/>
            <person name="Borowsky M."/>
            <person name="Boukhgalter B."/>
            <person name="Brunache A."/>
            <person name="Butler J."/>
            <person name="Calixte N."/>
            <person name="Calvo S."/>
            <person name="Camarata J."/>
            <person name="Campo K."/>
            <person name="Chang J."/>
            <person name="Cheshatsang Y."/>
            <person name="Citroen M."/>
            <person name="Collymore A."/>
            <person name="Considine T."/>
            <person name="Cook A."/>
            <person name="Cooke P."/>
            <person name="Corum B."/>
            <person name="Cuomo C."/>
            <person name="David R."/>
            <person name="Dawoe T."/>
            <person name="Degray S."/>
            <person name="Dodge S."/>
            <person name="Dooley K."/>
            <person name="Dorje P."/>
            <person name="Dorjee K."/>
            <person name="Dorris L."/>
            <person name="Duffey N."/>
            <person name="Dupes A."/>
            <person name="Elkins T."/>
            <person name="Engels R."/>
            <person name="Erickson J."/>
            <person name="Farina A."/>
            <person name="Faro S."/>
            <person name="Ferreira P."/>
            <person name="Fischer H."/>
            <person name="Fitzgerald M."/>
            <person name="Foley K."/>
            <person name="Gage D."/>
            <person name="Galagan J."/>
            <person name="Gearin G."/>
            <person name="Gnerre S."/>
            <person name="Gnirke A."/>
            <person name="Goyette A."/>
            <person name="Graham J."/>
            <person name="Grandbois E."/>
            <person name="Gyaltsen K."/>
            <person name="Hafez N."/>
            <person name="Hagopian D."/>
            <person name="Hagos B."/>
            <person name="Hall J."/>
            <person name="Hatcher B."/>
            <person name="Heller A."/>
            <person name="Higgins H."/>
            <person name="Honan T."/>
            <person name="Horn A."/>
            <person name="Houde N."/>
            <person name="Hughes L."/>
            <person name="Hulme W."/>
            <person name="Husby E."/>
            <person name="Iliev I."/>
            <person name="Jaffe D."/>
            <person name="Jones C."/>
            <person name="Kamal M."/>
            <person name="Kamat A."/>
            <person name="Kamvysselis M."/>
            <person name="Karlsson E."/>
            <person name="Kells C."/>
            <person name="Kieu A."/>
            <person name="Kisner P."/>
            <person name="Kodira C."/>
            <person name="Kulbokas E."/>
            <person name="Labutti K."/>
            <person name="Lama D."/>
            <person name="Landers T."/>
            <person name="Leger J."/>
            <person name="Levine S."/>
            <person name="Lewis D."/>
            <person name="Lewis T."/>
            <person name="Lindblad-toh K."/>
            <person name="Liu X."/>
            <person name="Lokyitsang T."/>
            <person name="Lokyitsang Y."/>
            <person name="Lucien O."/>
            <person name="Lui A."/>
            <person name="Ma L.J."/>
            <person name="Mabbitt R."/>
            <person name="Macdonald J."/>
            <person name="Maclean C."/>
            <person name="Major J."/>
            <person name="Manning J."/>
            <person name="Marabella R."/>
            <person name="Maru K."/>
            <person name="Matthews C."/>
            <person name="Mauceli E."/>
            <person name="Mccarthy M."/>
            <person name="Mcdonough S."/>
            <person name="Mcghee T."/>
            <person name="Meldrim J."/>
            <person name="Meneus L."/>
            <person name="Mesirov J."/>
            <person name="Mihalev A."/>
            <person name="Mihova T."/>
            <person name="Mikkelsen T."/>
            <person name="Mlenga V."/>
            <person name="Moru K."/>
            <person name="Mozes J."/>
            <person name="Mulrain L."/>
            <person name="Munson G."/>
            <person name="Naylor J."/>
            <person name="Newes C."/>
            <person name="Nguyen C."/>
            <person name="Nguyen N."/>
            <person name="Nguyen T."/>
            <person name="Nicol R."/>
            <person name="Nielsen C."/>
            <person name="Nizzari M."/>
            <person name="Norbu C."/>
            <person name="Norbu N."/>
            <person name="O'donnell P."/>
            <person name="Okoawo O."/>
            <person name="O'leary S."/>
            <person name="Omotosho B."/>
            <person name="O'neill K."/>
            <person name="Osman S."/>
            <person name="Parker S."/>
            <person name="Perrin D."/>
            <person name="Phunkhang P."/>
            <person name="Piqani B."/>
            <person name="Purcell S."/>
            <person name="Rachupka T."/>
            <person name="Ramasamy U."/>
            <person name="Rameau R."/>
            <person name="Ray V."/>
            <person name="Raymond C."/>
            <person name="Retta R."/>
            <person name="Richardson S."/>
            <person name="Rise C."/>
            <person name="Rodriguez J."/>
            <person name="Rogers J."/>
            <person name="Rogov P."/>
            <person name="Rutman M."/>
            <person name="Schupbach R."/>
            <person name="Seaman C."/>
            <person name="Settipalli S."/>
            <person name="Sharpe T."/>
            <person name="Sheridan J."/>
            <person name="Sherpa N."/>
            <person name="Shi J."/>
            <person name="Smirnov S."/>
            <person name="Smith C."/>
            <person name="Sougnez C."/>
            <person name="Spencer B."/>
            <person name="Stalker J."/>
            <person name="Stange-thomann N."/>
            <person name="Stavropoulos S."/>
            <person name="Stetson K."/>
            <person name="Stone C."/>
            <person name="Stone S."/>
            <person name="Stubbs M."/>
            <person name="Talamas J."/>
            <person name="Tchuinga P."/>
            <person name="Tenzing P."/>
            <person name="Tesfaye S."/>
            <person name="Theodore J."/>
            <person name="Thoulutsang Y."/>
            <person name="Topham K."/>
            <person name="Towey S."/>
            <person name="Tsamla T."/>
            <person name="Tsomo N."/>
            <person name="Vallee D."/>
            <person name="Vassiliev H."/>
            <person name="Venkataraman V."/>
            <person name="Vinson J."/>
            <person name="Vo A."/>
            <person name="Wade C."/>
            <person name="Wang S."/>
            <person name="Wangchuk T."/>
            <person name="Wangdi T."/>
            <person name="Whittaker C."/>
            <person name="Wilkinson J."/>
            <person name="Wu Y."/>
            <person name="Wyman D."/>
            <person name="Yadav S."/>
            <person name="Yang S."/>
            <person name="Yang X."/>
            <person name="Yeager S."/>
            <person name="Yee E."/>
            <person name="Young G."/>
            <person name="Zainoun J."/>
            <person name="Zembeck L."/>
            <person name="Zimmer A."/>
            <person name="Zody M."/>
            <person name="Lander E."/>
        </authorList>
    </citation>
    <scope>NUCLEOTIDE SEQUENCE [LARGE SCALE GENOMIC DNA]</scope>
</reference>
<keyword evidence="6" id="KW-0175">Coiled coil</keyword>
<organism evidence="7 8">
    <name type="scientific">Ciona savignyi</name>
    <name type="common">Pacific transparent sea squirt</name>
    <dbReference type="NCBI Taxonomy" id="51511"/>
    <lineage>
        <taxon>Eukaryota</taxon>
        <taxon>Metazoa</taxon>
        <taxon>Chordata</taxon>
        <taxon>Tunicata</taxon>
        <taxon>Ascidiacea</taxon>
        <taxon>Phlebobranchia</taxon>
        <taxon>Cionidae</taxon>
        <taxon>Ciona</taxon>
    </lineage>
</organism>
<comment type="function">
    <text evidence="5">May play a role in ribosome biogenesis.</text>
</comment>
<dbReference type="InParanoid" id="H2YXW9"/>
<evidence type="ECO:0000313" key="8">
    <source>
        <dbReference type="Proteomes" id="UP000007875"/>
    </source>
</evidence>
<dbReference type="GO" id="GO:0005730">
    <property type="term" value="C:nucleolus"/>
    <property type="evidence" value="ECO:0007669"/>
    <property type="project" value="UniProtKB-SubCell"/>
</dbReference>
<dbReference type="PANTHER" id="PTHR14211">
    <property type="entry name" value="GLIOMA SUPPRESSOR CANDIDATE REGION GENE 2"/>
    <property type="match status" value="1"/>
</dbReference>
<evidence type="ECO:0000256" key="2">
    <source>
        <dbReference type="ARBA" id="ARBA00018339"/>
    </source>
</evidence>
<comment type="similarity">
    <text evidence="1 5">Belongs to the NOP53 family.</text>
</comment>
<dbReference type="FunCoup" id="H2YXW9">
    <property type="interactions" value="251"/>
</dbReference>
<keyword evidence="4 5" id="KW-0539">Nucleus</keyword>
<evidence type="ECO:0000256" key="5">
    <source>
        <dbReference type="PIRNR" id="PIRNR017302"/>
    </source>
</evidence>
<evidence type="ECO:0000256" key="4">
    <source>
        <dbReference type="ARBA" id="ARBA00023242"/>
    </source>
</evidence>
<dbReference type="InterPro" id="IPR011687">
    <property type="entry name" value="Nop53/GLTSCR2"/>
</dbReference>
<dbReference type="Pfam" id="PF07767">
    <property type="entry name" value="Nop53"/>
    <property type="match status" value="1"/>
</dbReference>